<sequence>MSVINPRSIRAGSSAQEAERRHHLITIGISGAAAVACLLTAVAAAAGVLQ</sequence>
<keyword evidence="3" id="KW-1185">Reference proteome</keyword>
<dbReference type="Proteomes" id="UP000280008">
    <property type="component" value="Unassembled WGS sequence"/>
</dbReference>
<dbReference type="EMBL" id="RBKS01000001">
    <property type="protein sequence ID" value="RKR74837.1"/>
    <property type="molecule type" value="Genomic_DNA"/>
</dbReference>
<gene>
    <name evidence="2" type="ORF">C8E83_1968</name>
</gene>
<dbReference type="RefSeq" id="WP_170159903.1">
    <property type="nucleotide sequence ID" value="NZ_RBKS01000001.1"/>
</dbReference>
<keyword evidence="1" id="KW-1133">Transmembrane helix</keyword>
<comment type="caution">
    <text evidence="2">The sequence shown here is derived from an EMBL/GenBank/DDBJ whole genome shotgun (WGS) entry which is preliminary data.</text>
</comment>
<evidence type="ECO:0000256" key="1">
    <source>
        <dbReference type="SAM" id="Phobius"/>
    </source>
</evidence>
<reference evidence="2 3" key="1">
    <citation type="submission" date="2018-10" db="EMBL/GenBank/DDBJ databases">
        <title>Sequencing the genomes of 1000 actinobacteria strains.</title>
        <authorList>
            <person name="Klenk H.-P."/>
        </authorList>
    </citation>
    <scope>NUCLEOTIDE SEQUENCE [LARGE SCALE GENOMIC DNA]</scope>
    <source>
        <strain evidence="2 3">DSM 17894</strain>
    </source>
</reference>
<keyword evidence="1" id="KW-0812">Transmembrane</keyword>
<protein>
    <submittedName>
        <fullName evidence="2">Uncharacterized protein</fullName>
    </submittedName>
</protein>
<organism evidence="2 3">
    <name type="scientific">Frondihabitans australicus</name>
    <dbReference type="NCBI Taxonomy" id="386892"/>
    <lineage>
        <taxon>Bacteria</taxon>
        <taxon>Bacillati</taxon>
        <taxon>Actinomycetota</taxon>
        <taxon>Actinomycetes</taxon>
        <taxon>Micrococcales</taxon>
        <taxon>Microbacteriaceae</taxon>
        <taxon>Frondihabitans</taxon>
    </lineage>
</organism>
<evidence type="ECO:0000313" key="3">
    <source>
        <dbReference type="Proteomes" id="UP000280008"/>
    </source>
</evidence>
<accession>A0A495IFQ8</accession>
<proteinExistence type="predicted"/>
<feature type="transmembrane region" description="Helical" evidence="1">
    <location>
        <begin position="24"/>
        <end position="49"/>
    </location>
</feature>
<evidence type="ECO:0000313" key="2">
    <source>
        <dbReference type="EMBL" id="RKR74837.1"/>
    </source>
</evidence>
<keyword evidence="1" id="KW-0472">Membrane</keyword>
<name>A0A495IFQ8_9MICO</name>
<dbReference type="AlphaFoldDB" id="A0A495IFQ8"/>